<reference evidence="2 3" key="1">
    <citation type="submission" date="2020-12" db="EMBL/GenBank/DDBJ databases">
        <title>Metabolic potential, ecology and presence of endohyphal bacteria is reflected in genomic diversity of Mucoromycotina.</title>
        <authorList>
            <person name="Muszewska A."/>
            <person name="Okrasinska A."/>
            <person name="Steczkiewicz K."/>
            <person name="Drgas O."/>
            <person name="Orlowska M."/>
            <person name="Perlinska-Lenart U."/>
            <person name="Aleksandrzak-Piekarczyk T."/>
            <person name="Szatraj K."/>
            <person name="Zielenkiewicz U."/>
            <person name="Pilsyk S."/>
            <person name="Malc E."/>
            <person name="Mieczkowski P."/>
            <person name="Kruszewska J.S."/>
            <person name="Biernat P."/>
            <person name="Pawlowska J."/>
        </authorList>
    </citation>
    <scope>NUCLEOTIDE SEQUENCE [LARGE SCALE GENOMIC DNA]</scope>
    <source>
        <strain evidence="2 3">CBS 142.35</strain>
    </source>
</reference>
<protein>
    <recommendedName>
        <fullName evidence="1">F-box domain-containing protein</fullName>
    </recommendedName>
</protein>
<dbReference type="Pfam" id="PF12937">
    <property type="entry name" value="F-box-like"/>
    <property type="match status" value="1"/>
</dbReference>
<comment type="caution">
    <text evidence="2">The sequence shown here is derived from an EMBL/GenBank/DDBJ whole genome shotgun (WGS) entry which is preliminary data.</text>
</comment>
<evidence type="ECO:0000259" key="1">
    <source>
        <dbReference type="PROSITE" id="PS50181"/>
    </source>
</evidence>
<gene>
    <name evidence="2" type="ORF">INT45_007156</name>
</gene>
<dbReference type="SUPFAM" id="SSF52047">
    <property type="entry name" value="RNI-like"/>
    <property type="match status" value="1"/>
</dbReference>
<name>A0A8H7VIG8_9FUNG</name>
<accession>A0A8H7VIG8</accession>
<dbReference type="AlphaFoldDB" id="A0A8H7VIG8"/>
<feature type="domain" description="F-box" evidence="1">
    <location>
        <begin position="117"/>
        <end position="164"/>
    </location>
</feature>
<dbReference type="InterPro" id="IPR001810">
    <property type="entry name" value="F-box_dom"/>
</dbReference>
<dbReference type="PROSITE" id="PS50181">
    <property type="entry name" value="FBOX"/>
    <property type="match status" value="1"/>
</dbReference>
<evidence type="ECO:0000313" key="2">
    <source>
        <dbReference type="EMBL" id="KAG2221750.1"/>
    </source>
</evidence>
<dbReference type="Gene3D" id="3.80.10.10">
    <property type="entry name" value="Ribonuclease Inhibitor"/>
    <property type="match status" value="1"/>
</dbReference>
<dbReference type="Gene3D" id="1.20.1280.50">
    <property type="match status" value="1"/>
</dbReference>
<dbReference type="SUPFAM" id="SSF81383">
    <property type="entry name" value="F-box domain"/>
    <property type="match status" value="1"/>
</dbReference>
<dbReference type="InterPro" id="IPR032675">
    <property type="entry name" value="LRR_dom_sf"/>
</dbReference>
<organism evidence="2 3">
    <name type="scientific">Circinella minor</name>
    <dbReference type="NCBI Taxonomy" id="1195481"/>
    <lineage>
        <taxon>Eukaryota</taxon>
        <taxon>Fungi</taxon>
        <taxon>Fungi incertae sedis</taxon>
        <taxon>Mucoromycota</taxon>
        <taxon>Mucoromycotina</taxon>
        <taxon>Mucoromycetes</taxon>
        <taxon>Mucorales</taxon>
        <taxon>Lichtheimiaceae</taxon>
        <taxon>Circinella</taxon>
    </lineage>
</organism>
<dbReference type="Proteomes" id="UP000646827">
    <property type="component" value="Unassembled WGS sequence"/>
</dbReference>
<evidence type="ECO:0000313" key="3">
    <source>
        <dbReference type="Proteomes" id="UP000646827"/>
    </source>
</evidence>
<dbReference type="OrthoDB" id="2254954at2759"/>
<dbReference type="PANTHER" id="PTHR38926:SF72">
    <property type="entry name" value="IM:7136021-RELATED"/>
    <property type="match status" value="1"/>
</dbReference>
<sequence>MTHERESVYDSINSAFKDITTISSLATKSKKQNSGGLTHVPTLKTAKEYLAYGHNYEQQNDHLSALIVYNQGLLSLTPPSLSLLIDDDEKGDDSHSYLQLEKAKQKVSIILMKRIDRSRWSSFPNEIVSMIFNLLELCDLFTCANVCPEWFEFIIDSPDFWERISPEMPERTRLSLEPLLRQKTQKFQLQGPIAVHALENLFIFLAQISRTPEGSFSSTAFNDNRYSIQELSFEGIQMTDEVIIPFEEALKSIGPALKRVEICNCDIPDKHVFELMAQSCSSASHISYTHMGMEKNDNTLRYFNILPHHTDIPEKPWDITFNNLTYLKVMPLTHLRDHIDLNSYRFDSLEDLSLIICRSPHLRELILDALIPLTHGFSLALDHCPNIENIMVTSDKEIEPIITTTTRAYCEGNNNGDDSYEDVDTKTSIATKSVTKQKGLRKLILVKFRGINFGDKDRGNSFGIFKKHHKTLGILYLRCYLNSKLFIELSFFGGPNLREINLSFLVIGVSRKECHNAMVMLFSKCPKLEVITIDSREPGRVYSTAKVHALPGGSSEVLLTMGENCPHLQYLSIRDEKFPLGYHDIESFILKAEEGGKSCKLTYLEASINKENMLEIVQRLKKLKTLCVPDDKPDLPVKQKYTEGHKEKVREILSERGGALILDPYPTN</sequence>
<keyword evidence="3" id="KW-1185">Reference proteome</keyword>
<dbReference type="PANTHER" id="PTHR38926">
    <property type="entry name" value="F-BOX DOMAIN CONTAINING PROTEIN, EXPRESSED"/>
    <property type="match status" value="1"/>
</dbReference>
<proteinExistence type="predicted"/>
<dbReference type="SMART" id="SM00256">
    <property type="entry name" value="FBOX"/>
    <property type="match status" value="1"/>
</dbReference>
<dbReference type="EMBL" id="JAEPRB010000101">
    <property type="protein sequence ID" value="KAG2221750.1"/>
    <property type="molecule type" value="Genomic_DNA"/>
</dbReference>
<dbReference type="InterPro" id="IPR036047">
    <property type="entry name" value="F-box-like_dom_sf"/>
</dbReference>